<accession>A0A2N0TKS8</accession>
<dbReference type="Proteomes" id="UP000232928">
    <property type="component" value="Unassembled WGS sequence"/>
</dbReference>
<comment type="caution">
    <text evidence="3">The sequence shown here is derived from an EMBL/GenBank/DDBJ whole genome shotgun (WGS) entry which is preliminary data.</text>
</comment>
<evidence type="ECO:0000256" key="1">
    <source>
        <dbReference type="SAM" id="MobiDB-lite"/>
    </source>
</evidence>
<evidence type="ECO:0000256" key="2">
    <source>
        <dbReference type="SAM" id="Phobius"/>
    </source>
</evidence>
<evidence type="ECO:0008006" key="5">
    <source>
        <dbReference type="Google" id="ProtNLM"/>
    </source>
</evidence>
<evidence type="ECO:0000313" key="3">
    <source>
        <dbReference type="EMBL" id="PKD15339.1"/>
    </source>
</evidence>
<organism evidence="3 4">
    <name type="scientific">Bifidobacterium longum</name>
    <dbReference type="NCBI Taxonomy" id="216816"/>
    <lineage>
        <taxon>Bacteria</taxon>
        <taxon>Bacillati</taxon>
        <taxon>Actinomycetota</taxon>
        <taxon>Actinomycetes</taxon>
        <taxon>Bifidobacteriales</taxon>
        <taxon>Bifidobacteriaceae</taxon>
        <taxon>Bifidobacterium</taxon>
    </lineage>
</organism>
<gene>
    <name evidence="3" type="ORF">APC1461_0408</name>
</gene>
<dbReference type="AlphaFoldDB" id="A0A2N0TKS8"/>
<sequence>MMQRNEKSMGTDERPEPNAESGSSTSPARGDIVDTFWDIPPISFDENDGGIAQGDNGTGTVAGSVQSVFPSFDEVLEWPTASAANTAGDASSPSDAVATAPMTFAAPDTAESAQSPQRDNNATLPLFAPVPEAKPQRGSAIDDLNIDFSAIEQNPEPVEEPEEDRVAETPRGGKGGKKRTKGIIISVIVALVVIAAIIGGVWYWRFSEQRRESHRLHQDALTACTEAVGQNSTAQKALAKALADAKSAQSITADQVADGATIDTLKKAIAAVKNVEAVECKTSASTSDLQEYAKTATSQTKTAKKNATAITAAAKAVTDSKNAKDQANAQQALQGKIAEAQTLLDNSLYAVDDNSTRVTLESDIANAHTVLSQQGTDVKAMQDAVNTLTASMDAVNTSMANYSAAVEAQREAARQKALNDYYDDYYARLRQQQLLQQQQQPQLLQQQQPTQPDGTGDPGTGNQAKPDESKQ</sequence>
<feature type="region of interest" description="Disordered" evidence="1">
    <location>
        <begin position="1"/>
        <end position="63"/>
    </location>
</feature>
<feature type="compositionally biased region" description="Low complexity" evidence="1">
    <location>
        <begin position="433"/>
        <end position="455"/>
    </location>
</feature>
<keyword evidence="2" id="KW-0812">Transmembrane</keyword>
<keyword evidence="2" id="KW-0472">Membrane</keyword>
<protein>
    <recommendedName>
        <fullName evidence="5">Sugar-binding protein</fullName>
    </recommendedName>
</protein>
<name>A0A2N0TKS8_BIFLN</name>
<feature type="region of interest" description="Disordered" evidence="1">
    <location>
        <begin position="153"/>
        <end position="177"/>
    </location>
</feature>
<proteinExistence type="predicted"/>
<evidence type="ECO:0000313" key="4">
    <source>
        <dbReference type="Proteomes" id="UP000232928"/>
    </source>
</evidence>
<feature type="region of interest" description="Disordered" evidence="1">
    <location>
        <begin position="433"/>
        <end position="471"/>
    </location>
</feature>
<dbReference type="EMBL" id="PJEG01000007">
    <property type="protein sequence ID" value="PKD15339.1"/>
    <property type="molecule type" value="Genomic_DNA"/>
</dbReference>
<feature type="compositionally biased region" description="Basic and acidic residues" evidence="1">
    <location>
        <begin position="1"/>
        <end position="17"/>
    </location>
</feature>
<keyword evidence="2" id="KW-1133">Transmembrane helix</keyword>
<feature type="transmembrane region" description="Helical" evidence="2">
    <location>
        <begin position="183"/>
        <end position="204"/>
    </location>
</feature>
<dbReference type="RefSeq" id="WP_101027445.1">
    <property type="nucleotide sequence ID" value="NZ_PJEG01000007.1"/>
</dbReference>
<reference evidence="3 4" key="1">
    <citation type="submission" date="2017-12" db="EMBL/GenBank/DDBJ databases">
        <title>Bifidobacterium longum APC/DPC strains.</title>
        <authorList>
            <person name="Arboleya S."/>
        </authorList>
    </citation>
    <scope>NUCLEOTIDE SEQUENCE [LARGE SCALE GENOMIC DNA]</scope>
    <source>
        <strain evidence="3 4">APC1461</strain>
    </source>
</reference>